<dbReference type="EMBL" id="AAGW02040904">
    <property type="status" value="NOT_ANNOTATED_CDS"/>
    <property type="molecule type" value="Genomic_DNA"/>
</dbReference>
<proteinExistence type="predicted"/>
<name>A0A5F9DTG2_RABIT</name>
<protein>
    <submittedName>
        <fullName evidence="2">Uncharacterized protein</fullName>
    </submittedName>
</protein>
<dbReference type="GeneTree" id="ENSGT00940000166673"/>
<dbReference type="AlphaFoldDB" id="A0A5F9DTG2"/>
<dbReference type="EMBL" id="AAGW02040905">
    <property type="status" value="NOT_ANNOTATED_CDS"/>
    <property type="molecule type" value="Genomic_DNA"/>
</dbReference>
<evidence type="ECO:0000313" key="3">
    <source>
        <dbReference type="Proteomes" id="UP000001811"/>
    </source>
</evidence>
<feature type="compositionally biased region" description="Polar residues" evidence="1">
    <location>
        <begin position="14"/>
        <end position="34"/>
    </location>
</feature>
<dbReference type="EMBL" id="AAGW02040907">
    <property type="status" value="NOT_ANNOTATED_CDS"/>
    <property type="molecule type" value="Genomic_DNA"/>
</dbReference>
<dbReference type="Ensembl" id="ENSOCUT00000058429.1">
    <property type="protein sequence ID" value="ENSOCUP00000049704.1"/>
    <property type="gene ID" value="ENSOCUG00000037984.1"/>
</dbReference>
<accession>A0A5F9DTG2</accession>
<dbReference type="EMBL" id="AAGW02040906">
    <property type="status" value="NOT_ANNOTATED_CDS"/>
    <property type="molecule type" value="Genomic_DNA"/>
</dbReference>
<dbReference type="Proteomes" id="UP000001811">
    <property type="component" value="Chromosome X"/>
</dbReference>
<evidence type="ECO:0000313" key="2">
    <source>
        <dbReference type="Ensembl" id="ENSOCUP00000049704.1"/>
    </source>
</evidence>
<feature type="region of interest" description="Disordered" evidence="1">
    <location>
        <begin position="1"/>
        <end position="37"/>
    </location>
</feature>
<reference evidence="2" key="2">
    <citation type="submission" date="2025-08" db="UniProtKB">
        <authorList>
            <consortium name="Ensembl"/>
        </authorList>
    </citation>
    <scope>IDENTIFICATION</scope>
    <source>
        <strain evidence="2">Thorbecke</strain>
    </source>
</reference>
<keyword evidence="3" id="KW-1185">Reference proteome</keyword>
<dbReference type="EMBL" id="AAGW02040902">
    <property type="status" value="NOT_ANNOTATED_CDS"/>
    <property type="molecule type" value="Genomic_DNA"/>
</dbReference>
<dbReference type="EMBL" id="AAGW02040903">
    <property type="status" value="NOT_ANNOTATED_CDS"/>
    <property type="molecule type" value="Genomic_DNA"/>
</dbReference>
<sequence length="184" mass="21000">MWQGELPFHGGGRDSSQPGKNQQQTRGGPSSPKNSAGFCVVPPRRRGATENIGETLQDIWTGKDFLEKTLEAQAVKAKINIWDCIKLRSFCTAKKVRRVKRQPTEWEKIFANYATDKGLITGIYKEIKKLHNNKTNNPLKRWAKDLNRHFSKEHLVSFQVEDHRTTVSLTQVKSRGCLPTEEIL</sequence>
<organism evidence="2 3">
    <name type="scientific">Oryctolagus cuniculus</name>
    <name type="common">Rabbit</name>
    <dbReference type="NCBI Taxonomy" id="9986"/>
    <lineage>
        <taxon>Eukaryota</taxon>
        <taxon>Metazoa</taxon>
        <taxon>Chordata</taxon>
        <taxon>Craniata</taxon>
        <taxon>Vertebrata</taxon>
        <taxon>Euteleostomi</taxon>
        <taxon>Mammalia</taxon>
        <taxon>Eutheria</taxon>
        <taxon>Euarchontoglires</taxon>
        <taxon>Glires</taxon>
        <taxon>Lagomorpha</taxon>
        <taxon>Leporidae</taxon>
        <taxon>Oryctolagus</taxon>
    </lineage>
</organism>
<reference evidence="2 3" key="1">
    <citation type="journal article" date="2011" name="Nature">
        <title>A high-resolution map of human evolutionary constraint using 29 mammals.</title>
        <authorList>
            <person name="Lindblad-Toh K."/>
            <person name="Garber M."/>
            <person name="Zuk O."/>
            <person name="Lin M.F."/>
            <person name="Parker B.J."/>
            <person name="Washietl S."/>
            <person name="Kheradpour P."/>
            <person name="Ernst J."/>
            <person name="Jordan G."/>
            <person name="Mauceli E."/>
            <person name="Ward L.D."/>
            <person name="Lowe C.B."/>
            <person name="Holloway A.K."/>
            <person name="Clamp M."/>
            <person name="Gnerre S."/>
            <person name="Alfoldi J."/>
            <person name="Beal K."/>
            <person name="Chang J."/>
            <person name="Clawson H."/>
            <person name="Cuff J."/>
            <person name="Di Palma F."/>
            <person name="Fitzgerald S."/>
            <person name="Flicek P."/>
            <person name="Guttman M."/>
            <person name="Hubisz M.J."/>
            <person name="Jaffe D.B."/>
            <person name="Jungreis I."/>
            <person name="Kent W.J."/>
            <person name="Kostka D."/>
            <person name="Lara M."/>
            <person name="Martins A.L."/>
            <person name="Massingham T."/>
            <person name="Moltke I."/>
            <person name="Raney B.J."/>
            <person name="Rasmussen M.D."/>
            <person name="Robinson J."/>
            <person name="Stark A."/>
            <person name="Vilella A.J."/>
            <person name="Wen J."/>
            <person name="Xie X."/>
            <person name="Zody M.C."/>
            <person name="Baldwin J."/>
            <person name="Bloom T."/>
            <person name="Chin C.W."/>
            <person name="Heiman D."/>
            <person name="Nicol R."/>
            <person name="Nusbaum C."/>
            <person name="Young S."/>
            <person name="Wilkinson J."/>
            <person name="Worley K.C."/>
            <person name="Kovar C.L."/>
            <person name="Muzny D.M."/>
            <person name="Gibbs R.A."/>
            <person name="Cree A."/>
            <person name="Dihn H.H."/>
            <person name="Fowler G."/>
            <person name="Jhangiani S."/>
            <person name="Joshi V."/>
            <person name="Lee S."/>
            <person name="Lewis L.R."/>
            <person name="Nazareth L.V."/>
            <person name="Okwuonu G."/>
            <person name="Santibanez J."/>
            <person name="Warren W.C."/>
            <person name="Mardis E.R."/>
            <person name="Weinstock G.M."/>
            <person name="Wilson R.K."/>
            <person name="Delehaunty K."/>
            <person name="Dooling D."/>
            <person name="Fronik C."/>
            <person name="Fulton L."/>
            <person name="Fulton B."/>
            <person name="Graves T."/>
            <person name="Minx P."/>
            <person name="Sodergren E."/>
            <person name="Birney E."/>
            <person name="Margulies E.H."/>
            <person name="Herrero J."/>
            <person name="Green E.D."/>
            <person name="Haussler D."/>
            <person name="Siepel A."/>
            <person name="Goldman N."/>
            <person name="Pollard K.S."/>
            <person name="Pedersen J.S."/>
            <person name="Lander E.S."/>
            <person name="Kellis M."/>
        </authorList>
    </citation>
    <scope>NUCLEOTIDE SEQUENCE [LARGE SCALE GENOMIC DNA]</scope>
    <source>
        <strain evidence="2 3">Thorbecke inbred</strain>
    </source>
</reference>
<evidence type="ECO:0000256" key="1">
    <source>
        <dbReference type="SAM" id="MobiDB-lite"/>
    </source>
</evidence>
<reference evidence="2" key="3">
    <citation type="submission" date="2025-09" db="UniProtKB">
        <authorList>
            <consortium name="Ensembl"/>
        </authorList>
    </citation>
    <scope>IDENTIFICATION</scope>
    <source>
        <strain evidence="2">Thorbecke</strain>
    </source>
</reference>
<dbReference type="InParanoid" id="A0A5F9DTG2"/>